<dbReference type="EMBL" id="DWWV01000091">
    <property type="protein sequence ID" value="HJC10562.1"/>
    <property type="molecule type" value="Genomic_DNA"/>
</dbReference>
<sequence length="23" mass="2693">MEGKTGKWQSTDELILDGNFFYL</sequence>
<accession>A0A9D2N4Q6</accession>
<gene>
    <name evidence="1" type="ORF">H9935_07055</name>
</gene>
<feature type="non-terminal residue" evidence="1">
    <location>
        <position position="23"/>
    </location>
</feature>
<name>A0A9D2N4Q6_9FIRM</name>
<evidence type="ECO:0000313" key="1">
    <source>
        <dbReference type="EMBL" id="HJC10562.1"/>
    </source>
</evidence>
<dbReference type="Proteomes" id="UP000823893">
    <property type="component" value="Unassembled WGS sequence"/>
</dbReference>
<reference evidence="1" key="2">
    <citation type="submission" date="2021-04" db="EMBL/GenBank/DDBJ databases">
        <authorList>
            <person name="Gilroy R."/>
        </authorList>
    </citation>
    <scope>NUCLEOTIDE SEQUENCE</scope>
    <source>
        <strain evidence="1">ChiSxjej6B18-287</strain>
    </source>
</reference>
<dbReference type="AlphaFoldDB" id="A0A9D2N4Q6"/>
<comment type="caution">
    <text evidence="1">The sequence shown here is derived from an EMBL/GenBank/DDBJ whole genome shotgun (WGS) entry which is preliminary data.</text>
</comment>
<organism evidence="1 2">
    <name type="scientific">Candidatus Blautia merdigallinarum</name>
    <dbReference type="NCBI Taxonomy" id="2838495"/>
    <lineage>
        <taxon>Bacteria</taxon>
        <taxon>Bacillati</taxon>
        <taxon>Bacillota</taxon>
        <taxon>Clostridia</taxon>
        <taxon>Lachnospirales</taxon>
        <taxon>Lachnospiraceae</taxon>
        <taxon>Blautia</taxon>
    </lineage>
</organism>
<evidence type="ECO:0000313" key="2">
    <source>
        <dbReference type="Proteomes" id="UP000823893"/>
    </source>
</evidence>
<reference evidence="1" key="1">
    <citation type="journal article" date="2021" name="PeerJ">
        <title>Extensive microbial diversity within the chicken gut microbiome revealed by metagenomics and culture.</title>
        <authorList>
            <person name="Gilroy R."/>
            <person name="Ravi A."/>
            <person name="Getino M."/>
            <person name="Pursley I."/>
            <person name="Horton D.L."/>
            <person name="Alikhan N.F."/>
            <person name="Baker D."/>
            <person name="Gharbi K."/>
            <person name="Hall N."/>
            <person name="Watson M."/>
            <person name="Adriaenssens E.M."/>
            <person name="Foster-Nyarko E."/>
            <person name="Jarju S."/>
            <person name="Secka A."/>
            <person name="Antonio M."/>
            <person name="Oren A."/>
            <person name="Chaudhuri R.R."/>
            <person name="La Ragione R."/>
            <person name="Hildebrand F."/>
            <person name="Pallen M.J."/>
        </authorList>
    </citation>
    <scope>NUCLEOTIDE SEQUENCE</scope>
    <source>
        <strain evidence="1">ChiSxjej6B18-287</strain>
    </source>
</reference>
<protein>
    <submittedName>
        <fullName evidence="1">Uncharacterized protein</fullName>
    </submittedName>
</protein>
<proteinExistence type="predicted"/>